<organism evidence="2 3">
    <name type="scientific">Eutypa lata (strain UCR-EL1)</name>
    <name type="common">Grapevine dieback disease fungus</name>
    <name type="synonym">Eutypa armeniacae</name>
    <dbReference type="NCBI Taxonomy" id="1287681"/>
    <lineage>
        <taxon>Eukaryota</taxon>
        <taxon>Fungi</taxon>
        <taxon>Dikarya</taxon>
        <taxon>Ascomycota</taxon>
        <taxon>Pezizomycotina</taxon>
        <taxon>Sordariomycetes</taxon>
        <taxon>Xylariomycetidae</taxon>
        <taxon>Xylariales</taxon>
        <taxon>Diatrypaceae</taxon>
        <taxon>Eutypa</taxon>
    </lineage>
</organism>
<name>M7SYS9_EUTLA</name>
<reference evidence="3" key="1">
    <citation type="journal article" date="2013" name="Genome Announc.">
        <title>Draft genome sequence of the grapevine dieback fungus Eutypa lata UCR-EL1.</title>
        <authorList>
            <person name="Blanco-Ulate B."/>
            <person name="Rolshausen P.E."/>
            <person name="Cantu D."/>
        </authorList>
    </citation>
    <scope>NUCLEOTIDE SEQUENCE [LARGE SCALE GENOMIC DNA]</scope>
    <source>
        <strain evidence="3">UCR-EL1</strain>
    </source>
</reference>
<gene>
    <name evidence="2" type="ORF">UCREL1_1167</name>
</gene>
<evidence type="ECO:0000313" key="3">
    <source>
        <dbReference type="Proteomes" id="UP000012174"/>
    </source>
</evidence>
<dbReference type="HOGENOM" id="CLU_1586476_0_0_1"/>
<dbReference type="EMBL" id="KB705581">
    <property type="protein sequence ID" value="EMR71784.1"/>
    <property type="molecule type" value="Genomic_DNA"/>
</dbReference>
<dbReference type="AlphaFoldDB" id="M7SYS9"/>
<evidence type="ECO:0000313" key="2">
    <source>
        <dbReference type="EMBL" id="EMR71784.1"/>
    </source>
</evidence>
<accession>M7SYS9</accession>
<evidence type="ECO:0000256" key="1">
    <source>
        <dbReference type="SAM" id="MobiDB-lite"/>
    </source>
</evidence>
<keyword evidence="3" id="KW-1185">Reference proteome</keyword>
<protein>
    <submittedName>
        <fullName evidence="2">Uncharacterized protein</fullName>
    </submittedName>
</protein>
<proteinExistence type="predicted"/>
<dbReference type="KEGG" id="ela:UCREL1_1167"/>
<sequence length="168" mass="18158">MDNVRGIDHDAEALRHMAETWSVLQTQISNSNRIISIPNGCTAIRSDNNVIYAIDALFRDRIYLGALEDFNRIGVTLLPLLDQWTFAIAPQNGRMVSDNGHPNPTHANDPLLPVGVDSPAHAIAPENNYNAISFAAQEDAPLLSAGTNNPAHSLVQGHDNDAATATQD</sequence>
<dbReference type="Proteomes" id="UP000012174">
    <property type="component" value="Unassembled WGS sequence"/>
</dbReference>
<feature type="region of interest" description="Disordered" evidence="1">
    <location>
        <begin position="143"/>
        <end position="168"/>
    </location>
</feature>